<sequence length="73" mass="7449">MARIRTARLIAAAASLPLAVALMGGVAQADNGANTIVNTQVGSGNQANNAGVNGLGPTWIDQDNVSINFSELW</sequence>
<keyword evidence="1" id="KW-0732">Signal</keyword>
<evidence type="ECO:0008006" key="4">
    <source>
        <dbReference type="Google" id="ProtNLM"/>
    </source>
</evidence>
<name>A0ABU2NQ33_9ACTN</name>
<proteinExistence type="predicted"/>
<dbReference type="Proteomes" id="UP001183414">
    <property type="component" value="Unassembled WGS sequence"/>
</dbReference>
<feature type="signal peptide" evidence="1">
    <location>
        <begin position="1"/>
        <end position="29"/>
    </location>
</feature>
<dbReference type="RefSeq" id="WP_136183338.1">
    <property type="nucleotide sequence ID" value="NZ_JAVREQ010000006.1"/>
</dbReference>
<protein>
    <recommendedName>
        <fullName evidence="4">Secreted protein</fullName>
    </recommendedName>
</protein>
<evidence type="ECO:0000313" key="2">
    <source>
        <dbReference type="EMBL" id="MDT0378859.1"/>
    </source>
</evidence>
<dbReference type="EMBL" id="JAVREQ010000006">
    <property type="protein sequence ID" value="MDT0378859.1"/>
    <property type="molecule type" value="Genomic_DNA"/>
</dbReference>
<reference evidence="3" key="1">
    <citation type="submission" date="2023-07" db="EMBL/GenBank/DDBJ databases">
        <title>30 novel species of actinomycetes from the DSMZ collection.</title>
        <authorList>
            <person name="Nouioui I."/>
        </authorList>
    </citation>
    <scope>NUCLEOTIDE SEQUENCE [LARGE SCALE GENOMIC DNA]</scope>
    <source>
        <strain evidence="3">DSM 42041</strain>
    </source>
</reference>
<gene>
    <name evidence="2" type="ORF">RM572_08745</name>
</gene>
<accession>A0ABU2NQ33</accession>
<feature type="chain" id="PRO_5047415185" description="Secreted protein" evidence="1">
    <location>
        <begin position="30"/>
        <end position="73"/>
    </location>
</feature>
<evidence type="ECO:0000256" key="1">
    <source>
        <dbReference type="SAM" id="SignalP"/>
    </source>
</evidence>
<evidence type="ECO:0000313" key="3">
    <source>
        <dbReference type="Proteomes" id="UP001183414"/>
    </source>
</evidence>
<organism evidence="2 3">
    <name type="scientific">Streptomyces hazeniae</name>
    <dbReference type="NCBI Taxonomy" id="3075538"/>
    <lineage>
        <taxon>Bacteria</taxon>
        <taxon>Bacillati</taxon>
        <taxon>Actinomycetota</taxon>
        <taxon>Actinomycetes</taxon>
        <taxon>Kitasatosporales</taxon>
        <taxon>Streptomycetaceae</taxon>
        <taxon>Streptomyces</taxon>
    </lineage>
</organism>
<keyword evidence="3" id="KW-1185">Reference proteome</keyword>
<comment type="caution">
    <text evidence="2">The sequence shown here is derived from an EMBL/GenBank/DDBJ whole genome shotgun (WGS) entry which is preliminary data.</text>
</comment>